<sequence>MTTLKAGGGKIMVWGMISWSTLGVLISVDTTLNSAAYLNIVSDYVHSFMAIMFPYGDTHS</sequence>
<evidence type="ECO:0000313" key="1">
    <source>
        <dbReference type="EMBL" id="GBO08427.1"/>
    </source>
</evidence>
<feature type="non-terminal residue" evidence="2">
    <location>
        <position position="60"/>
    </location>
</feature>
<reference evidence="2 3" key="1">
    <citation type="journal article" date="2019" name="Sci. Rep.">
        <title>Orb-weaving spider Araneus ventricosus genome elucidates the spidroin gene catalogue.</title>
        <authorList>
            <person name="Kono N."/>
            <person name="Nakamura H."/>
            <person name="Ohtoshi R."/>
            <person name="Moran D.A.P."/>
            <person name="Shinohara A."/>
            <person name="Yoshida Y."/>
            <person name="Fujiwara M."/>
            <person name="Mori M."/>
            <person name="Tomita M."/>
            <person name="Arakawa K."/>
        </authorList>
    </citation>
    <scope>NUCLEOTIDE SEQUENCE [LARGE SCALE GENOMIC DNA]</scope>
</reference>
<name>A0A4Y2UA28_ARAVE</name>
<dbReference type="EMBL" id="BGPR01034166">
    <property type="protein sequence ID" value="GBO08427.1"/>
    <property type="molecule type" value="Genomic_DNA"/>
</dbReference>
<gene>
    <name evidence="1" type="ORF">AVEN_197754_1</name>
    <name evidence="2" type="ORF">AVEN_270100_1</name>
</gene>
<dbReference type="InterPro" id="IPR036397">
    <property type="entry name" value="RNaseH_sf"/>
</dbReference>
<evidence type="ECO:0000313" key="3">
    <source>
        <dbReference type="Proteomes" id="UP000499080"/>
    </source>
</evidence>
<dbReference type="GO" id="GO:0003676">
    <property type="term" value="F:nucleic acid binding"/>
    <property type="evidence" value="ECO:0007669"/>
    <property type="project" value="InterPro"/>
</dbReference>
<dbReference type="Gene3D" id="3.30.420.10">
    <property type="entry name" value="Ribonuclease H-like superfamily/Ribonuclease H"/>
    <property type="match status" value="1"/>
</dbReference>
<evidence type="ECO:0000313" key="2">
    <source>
        <dbReference type="EMBL" id="GBO08430.1"/>
    </source>
</evidence>
<dbReference type="AlphaFoldDB" id="A0A4Y2UA28"/>
<accession>A0A4Y2UA28</accession>
<organism evidence="2 3">
    <name type="scientific">Araneus ventricosus</name>
    <name type="common">Orbweaver spider</name>
    <name type="synonym">Epeira ventricosa</name>
    <dbReference type="NCBI Taxonomy" id="182803"/>
    <lineage>
        <taxon>Eukaryota</taxon>
        <taxon>Metazoa</taxon>
        <taxon>Ecdysozoa</taxon>
        <taxon>Arthropoda</taxon>
        <taxon>Chelicerata</taxon>
        <taxon>Arachnida</taxon>
        <taxon>Araneae</taxon>
        <taxon>Araneomorphae</taxon>
        <taxon>Entelegynae</taxon>
        <taxon>Araneoidea</taxon>
        <taxon>Araneidae</taxon>
        <taxon>Araneus</taxon>
    </lineage>
</organism>
<keyword evidence="3" id="KW-1185">Reference proteome</keyword>
<dbReference type="Proteomes" id="UP000499080">
    <property type="component" value="Unassembled WGS sequence"/>
</dbReference>
<dbReference type="EMBL" id="BGPR01034167">
    <property type="protein sequence ID" value="GBO08430.1"/>
    <property type="molecule type" value="Genomic_DNA"/>
</dbReference>
<dbReference type="OrthoDB" id="9981685at2759"/>
<comment type="caution">
    <text evidence="2">The sequence shown here is derived from an EMBL/GenBank/DDBJ whole genome shotgun (WGS) entry which is preliminary data.</text>
</comment>
<proteinExistence type="predicted"/>
<protein>
    <submittedName>
        <fullName evidence="2">Uncharacterized protein</fullName>
    </submittedName>
</protein>